<protein>
    <submittedName>
        <fullName evidence="1">Uncharacterized protein</fullName>
    </submittedName>
</protein>
<dbReference type="HOGENOM" id="CLU_3230279_0_0_11"/>
<evidence type="ECO:0000313" key="1">
    <source>
        <dbReference type="EMBL" id="EFE89874.1"/>
    </source>
</evidence>
<reference evidence="1 2" key="1">
    <citation type="submission" date="2010-02" db="EMBL/GenBank/DDBJ databases">
        <authorList>
            <person name="Weinstock G."/>
            <person name="Sodergren E."/>
            <person name="Clifton S."/>
            <person name="Fulton L."/>
            <person name="Fulton B."/>
            <person name="Courtney L."/>
            <person name="Fronick C."/>
            <person name="Harrison M."/>
            <person name="Strong C."/>
            <person name="Farmer C."/>
            <person name="Delahaunty K."/>
            <person name="Markovic C."/>
            <person name="Hall O."/>
            <person name="Minx P."/>
            <person name="Tomlinson C."/>
            <person name="Mitreva M."/>
            <person name="Nelson J."/>
            <person name="Hou S."/>
            <person name="Wollam A."/>
            <person name="Pepin K.H."/>
            <person name="Johnson M."/>
            <person name="Bhonagiri V."/>
            <person name="Zhang X."/>
            <person name="Suruliraj S."/>
            <person name="Warren W."/>
            <person name="Chinwalla A."/>
            <person name="Mardis E.R."/>
            <person name="Wilson R.K."/>
        </authorList>
    </citation>
    <scope>NUCLEOTIDE SEQUENCE [LARGE SCALE GENOMIC DNA]</scope>
    <source>
        <strain evidence="1 2">DSM 20213</strain>
    </source>
</reference>
<dbReference type="EMBL" id="ACCG02000005">
    <property type="protein sequence ID" value="EFE89874.1"/>
    <property type="molecule type" value="Genomic_DNA"/>
</dbReference>
<organism evidence="1 2">
    <name type="scientific">Bifidobacterium breve DSM 20213 = JCM 1192</name>
    <dbReference type="NCBI Taxonomy" id="518634"/>
    <lineage>
        <taxon>Bacteria</taxon>
        <taxon>Bacillati</taxon>
        <taxon>Actinomycetota</taxon>
        <taxon>Actinomycetes</taxon>
        <taxon>Bifidobacteriales</taxon>
        <taxon>Bifidobacteriaceae</taxon>
        <taxon>Bifidobacterium</taxon>
    </lineage>
</organism>
<name>D4BM55_BIFBR</name>
<dbReference type="Proteomes" id="UP000003191">
    <property type="component" value="Unassembled WGS sequence"/>
</dbReference>
<evidence type="ECO:0000313" key="2">
    <source>
        <dbReference type="Proteomes" id="UP000003191"/>
    </source>
</evidence>
<sequence>MKPSIARTFKKQQIIYRRLILQYYEYNNQNAEISFYSISIAGR</sequence>
<accession>D4BM55</accession>
<comment type="caution">
    <text evidence="1">The sequence shown here is derived from an EMBL/GenBank/DDBJ whole genome shotgun (WGS) entry which is preliminary data.</text>
</comment>
<dbReference type="AlphaFoldDB" id="D4BM55"/>
<gene>
    <name evidence="1" type="ORF">BIFBRE_03147</name>
</gene>
<proteinExistence type="predicted"/>
<keyword evidence="2" id="KW-1185">Reference proteome</keyword>